<evidence type="ECO:0000313" key="2">
    <source>
        <dbReference type="EMBL" id="MCA9375326.1"/>
    </source>
</evidence>
<dbReference type="Proteomes" id="UP000748332">
    <property type="component" value="Unassembled WGS sequence"/>
</dbReference>
<reference evidence="2" key="2">
    <citation type="journal article" date="2021" name="Microbiome">
        <title>Successional dynamics and alternative stable states in a saline activated sludge microbial community over 9 years.</title>
        <authorList>
            <person name="Wang Y."/>
            <person name="Ye J."/>
            <person name="Ju F."/>
            <person name="Liu L."/>
            <person name="Boyd J.A."/>
            <person name="Deng Y."/>
            <person name="Parks D.H."/>
            <person name="Jiang X."/>
            <person name="Yin X."/>
            <person name="Woodcroft B.J."/>
            <person name="Tyson G.W."/>
            <person name="Hugenholtz P."/>
            <person name="Polz M.F."/>
            <person name="Zhang T."/>
        </authorList>
    </citation>
    <scope>NUCLEOTIDE SEQUENCE</scope>
    <source>
        <strain evidence="2">HKST-UBA16</strain>
    </source>
</reference>
<organism evidence="2 3">
    <name type="scientific">Candidatus Dojkabacteria bacterium</name>
    <dbReference type="NCBI Taxonomy" id="2099670"/>
    <lineage>
        <taxon>Bacteria</taxon>
        <taxon>Candidatus Dojkabacteria</taxon>
    </lineage>
</organism>
<protein>
    <submittedName>
        <fullName evidence="2">HD domain-containing protein</fullName>
    </submittedName>
</protein>
<dbReference type="PANTHER" id="PTHR38659">
    <property type="entry name" value="METAL-DEPENDENT PHOSPHOHYDROLASE"/>
    <property type="match status" value="1"/>
</dbReference>
<evidence type="ECO:0000313" key="3">
    <source>
        <dbReference type="Proteomes" id="UP000748332"/>
    </source>
</evidence>
<accession>A0A955HYF2</accession>
<name>A0A955HYF2_9BACT</name>
<feature type="domain" description="HD" evidence="1">
    <location>
        <begin position="20"/>
        <end position="110"/>
    </location>
</feature>
<proteinExistence type="predicted"/>
<dbReference type="Pfam" id="PF01966">
    <property type="entry name" value="HD"/>
    <property type="match status" value="1"/>
</dbReference>
<gene>
    <name evidence="2" type="ORF">KC622_03275</name>
</gene>
<evidence type="ECO:0000259" key="1">
    <source>
        <dbReference type="Pfam" id="PF01966"/>
    </source>
</evidence>
<dbReference type="InterPro" id="IPR006674">
    <property type="entry name" value="HD_domain"/>
</dbReference>
<comment type="caution">
    <text evidence="2">The sequence shown here is derived from an EMBL/GenBank/DDBJ whole genome shotgun (WGS) entry which is preliminary data.</text>
</comment>
<sequence length="183" mass="20770">MNRDTALKLVEEYTQNKNLIKHMLAVEAAMRAYARKFNEDEDLWGITGLVHDFDYEKMGTEHPSEWGYEILRKNGAGEEIIQAIKGHADRDNPASRPTLMDKTLFAVDELTGFIVACALPRPDQISGLQIKSIKKRLKDKSFARGVDREHVRMGCEELDIELDDHLTTILEAMQGIKDSLGLK</sequence>
<dbReference type="EMBL" id="JAGQLM010000147">
    <property type="protein sequence ID" value="MCA9375326.1"/>
    <property type="molecule type" value="Genomic_DNA"/>
</dbReference>
<dbReference type="SUPFAM" id="SSF109604">
    <property type="entry name" value="HD-domain/PDEase-like"/>
    <property type="match status" value="1"/>
</dbReference>
<reference evidence="2" key="1">
    <citation type="submission" date="2020-04" db="EMBL/GenBank/DDBJ databases">
        <authorList>
            <person name="Zhang T."/>
        </authorList>
    </citation>
    <scope>NUCLEOTIDE SEQUENCE</scope>
    <source>
        <strain evidence="2">HKST-UBA16</strain>
    </source>
</reference>
<dbReference type="AlphaFoldDB" id="A0A955HYF2"/>
<dbReference type="PANTHER" id="PTHR38659:SF1">
    <property type="entry name" value="METAL DEPENDENT PHOSPHOHYDROLASE"/>
    <property type="match status" value="1"/>
</dbReference>
<dbReference type="Gene3D" id="1.10.3210.10">
    <property type="entry name" value="Hypothetical protein af1432"/>
    <property type="match status" value="1"/>
</dbReference>